<keyword evidence="3 5" id="KW-0175">Coiled coil</keyword>
<protein>
    <submittedName>
        <fullName evidence="7">Uncharacterized protein</fullName>
    </submittedName>
</protein>
<organism evidence="7 8">
    <name type="scientific">Plasmodiophora brassicae</name>
    <name type="common">Clubroot disease agent</name>
    <dbReference type="NCBI Taxonomy" id="37360"/>
    <lineage>
        <taxon>Eukaryota</taxon>
        <taxon>Sar</taxon>
        <taxon>Rhizaria</taxon>
        <taxon>Endomyxa</taxon>
        <taxon>Phytomyxea</taxon>
        <taxon>Plasmodiophorida</taxon>
        <taxon>Plasmodiophoridae</taxon>
        <taxon>Plasmodiophora</taxon>
    </lineage>
</organism>
<dbReference type="EMBL" id="OVEO01000009">
    <property type="protein sequence ID" value="SPQ98269.1"/>
    <property type="molecule type" value="Genomic_DNA"/>
</dbReference>
<dbReference type="InterPro" id="IPR052116">
    <property type="entry name" value="Centro_Cilium_Assembly"/>
</dbReference>
<feature type="coiled-coil region" evidence="5">
    <location>
        <begin position="454"/>
        <end position="488"/>
    </location>
</feature>
<geneLocation type="mitochondrion" evidence="7"/>
<dbReference type="SMART" id="SM00368">
    <property type="entry name" value="LRR_RI"/>
    <property type="match status" value="4"/>
</dbReference>
<feature type="coiled-coil region" evidence="5">
    <location>
        <begin position="215"/>
        <end position="312"/>
    </location>
</feature>
<dbReference type="SUPFAM" id="SSF52047">
    <property type="entry name" value="RNI-like"/>
    <property type="match status" value="1"/>
</dbReference>
<feature type="compositionally biased region" description="Basic and acidic residues" evidence="6">
    <location>
        <begin position="539"/>
        <end position="549"/>
    </location>
</feature>
<keyword evidence="2" id="KW-0963">Cytoplasm</keyword>
<feature type="compositionally biased region" description="Basic and acidic residues" evidence="6">
    <location>
        <begin position="681"/>
        <end position="691"/>
    </location>
</feature>
<keyword evidence="7" id="KW-0496">Mitochondrion</keyword>
<dbReference type="PANTHER" id="PTHR23170:SF3">
    <property type="entry name" value="LEUCINE-RICH REPEAT-CONTAINING PROTEIN 45"/>
    <property type="match status" value="1"/>
</dbReference>
<evidence type="ECO:0000256" key="3">
    <source>
        <dbReference type="ARBA" id="ARBA00023054"/>
    </source>
</evidence>
<sequence>MTVINGDVLQRRLKNAEGSNLVSFADSYLRDQGCETVCRFVEQQASVTELDLRGNDIHESGANAIAKLLRLNTTIRKLNVQWNFLGESHGLHAIMEALATNRTLIKLDLRNNKLDGKGARSVAGMLARNATLRQLDLRWNALGEEGGRAICQALQGNHVLHECQVTGNNVPMEICQGITDLLARNKAGRVPSSVRRPVESAISRPPGKPGLNEMFQFSQNKIDALKAENADFAQEITNLKAQLAMRQNLEQELHCQRVQFEAAERDWQTRTDMKSVELANLEQSHAEVNLKLQAALSELKDLTDRVETIKAESGRRERMDAEMRSALQKDNLELSAQIDRERSAALEFTQRLQASLDSETKRRALESEATAQRQQEEAERFAAELKTLKEDHQQQLSASAAKIKQLEADLDAKTSELAAVKQGTVQQTYELEEKYHQMERRLREDYQKEQDSKVVAMENRIVQLQISRDQLEARSAAHESDANRYREALDNEKIRAEHAIQMEQSSRMQLEGSAKAAASELKRKDAQIAELETQAVRLRDEGRQHRSQLESDLQISEASRRREVRDLTDRLSERDDQIEAIRTQLRKVENANRLLKEDRSRREMKVKTAMTGLRQALDYEVASFADDAEDDDNDNDKGIRRAGRRSRSANRHKSLCVVNKDAKPDPSSLSKTDLDGPGPAIKRDPVKTGRE</sequence>
<name>A0A3P3YDP6_PLABS</name>
<feature type="compositionally biased region" description="Basic residues" evidence="6">
    <location>
        <begin position="640"/>
        <end position="654"/>
    </location>
</feature>
<dbReference type="PANTHER" id="PTHR23170">
    <property type="entry name" value="NY-REN-58 ANTIGEN"/>
    <property type="match status" value="1"/>
</dbReference>
<feature type="compositionally biased region" description="Basic and acidic residues" evidence="6">
    <location>
        <begin position="558"/>
        <end position="570"/>
    </location>
</feature>
<dbReference type="AlphaFoldDB" id="A0A3P3YDP6"/>
<evidence type="ECO:0000256" key="1">
    <source>
        <dbReference type="ARBA" id="ARBA00004300"/>
    </source>
</evidence>
<keyword evidence="4" id="KW-0206">Cytoskeleton</keyword>
<dbReference type="InterPro" id="IPR001611">
    <property type="entry name" value="Leu-rich_rpt"/>
</dbReference>
<evidence type="ECO:0000313" key="7">
    <source>
        <dbReference type="EMBL" id="SPQ98269.1"/>
    </source>
</evidence>
<dbReference type="Proteomes" id="UP000290189">
    <property type="component" value="Unassembled WGS sequence"/>
</dbReference>
<comment type="subcellular location">
    <subcellularLocation>
        <location evidence="1">Cytoplasm</location>
        <location evidence="1">Cytoskeleton</location>
        <location evidence="1">Microtubule organizing center</location>
        <location evidence="1">Centrosome</location>
    </subcellularLocation>
</comment>
<feature type="region of interest" description="Disordered" evidence="6">
    <location>
        <begin position="539"/>
        <end position="570"/>
    </location>
</feature>
<dbReference type="Pfam" id="PF13516">
    <property type="entry name" value="LRR_6"/>
    <property type="match status" value="3"/>
</dbReference>
<evidence type="ECO:0000256" key="4">
    <source>
        <dbReference type="ARBA" id="ARBA00023212"/>
    </source>
</evidence>
<evidence type="ECO:0000256" key="6">
    <source>
        <dbReference type="SAM" id="MobiDB-lite"/>
    </source>
</evidence>
<evidence type="ECO:0000313" key="8">
    <source>
        <dbReference type="Proteomes" id="UP000290189"/>
    </source>
</evidence>
<gene>
    <name evidence="7" type="ORF">PLBR_LOCUS5484</name>
</gene>
<dbReference type="InterPro" id="IPR032675">
    <property type="entry name" value="LRR_dom_sf"/>
</dbReference>
<dbReference type="Gene3D" id="3.80.10.10">
    <property type="entry name" value="Ribonuclease Inhibitor"/>
    <property type="match status" value="2"/>
</dbReference>
<feature type="region of interest" description="Disordered" evidence="6">
    <location>
        <begin position="359"/>
        <end position="378"/>
    </location>
</feature>
<evidence type="ECO:0000256" key="2">
    <source>
        <dbReference type="ARBA" id="ARBA00022490"/>
    </source>
</evidence>
<reference evidence="7 8" key="1">
    <citation type="submission" date="2018-03" db="EMBL/GenBank/DDBJ databases">
        <authorList>
            <person name="Fogelqvist J."/>
        </authorList>
    </citation>
    <scope>NUCLEOTIDE SEQUENCE [LARGE SCALE GENOMIC DNA]</scope>
</reference>
<proteinExistence type="predicted"/>
<evidence type="ECO:0000256" key="5">
    <source>
        <dbReference type="SAM" id="Coils"/>
    </source>
</evidence>
<feature type="region of interest" description="Disordered" evidence="6">
    <location>
        <begin position="627"/>
        <end position="691"/>
    </location>
</feature>
<dbReference type="GO" id="GO:0005813">
    <property type="term" value="C:centrosome"/>
    <property type="evidence" value="ECO:0007669"/>
    <property type="project" value="UniProtKB-SubCell"/>
</dbReference>
<accession>A0A3P3YDP6</accession>